<organism evidence="1 2">
    <name type="scientific">Fulvivirga kasyanovii</name>
    <dbReference type="NCBI Taxonomy" id="396812"/>
    <lineage>
        <taxon>Bacteria</taxon>
        <taxon>Pseudomonadati</taxon>
        <taxon>Bacteroidota</taxon>
        <taxon>Cytophagia</taxon>
        <taxon>Cytophagales</taxon>
        <taxon>Fulvivirgaceae</taxon>
        <taxon>Fulvivirga</taxon>
    </lineage>
</organism>
<dbReference type="Proteomes" id="UP000798808">
    <property type="component" value="Unassembled WGS sequence"/>
</dbReference>
<comment type="caution">
    <text evidence="1">The sequence shown here is derived from an EMBL/GenBank/DDBJ whole genome shotgun (WGS) entry which is preliminary data.</text>
</comment>
<sequence>MWKESDNELVDAHQLENGDIVLSSRKNVYRINPESGEQLWKSNISEEKARKLLGFEIIIGSNKVKISKTNLIKHPSKPIVYVGEEMQKSEPTPADPNNVLYTMHYVAFDLNTGNYIWKEPLTAAGKLRPLLFTEEGIISHKMINFSNKVNLMQYDSTKTGMWGNKKNGVNVKGTLTNFSNINTGTFLFSQYREGSGFLYFVSKETGMPDDGEIKLDGDLNSIKDFGANVFVLTSAEATVLKLIDAKYKVTETIETSPSLVAENEETIFIYDVKESMIKAMNKKTGALIELSKKIKLKGKEDITHIKLIKEGIILNSLQEIFLFGYSGDIKYHKYYEAPKKSDVTEKLESALQLRHSYENFSNENFANTDDELVLEFCKSKIEYKNVTIPISKKYIEKLDERLGQIKDNQHFTYVIRGGEVNTFMKINLSTGEPVEEVSLGSEKRPDYLIDAITGYLYLITEDKILKVFKL</sequence>
<reference evidence="1 2" key="1">
    <citation type="submission" date="2019-02" db="EMBL/GenBank/DDBJ databases">
        <authorList>
            <person name="Goldberg S.R."/>
            <person name="Haltli B.A."/>
            <person name="Correa H."/>
            <person name="Russell K.G."/>
        </authorList>
    </citation>
    <scope>NUCLEOTIDE SEQUENCE [LARGE SCALE GENOMIC DNA]</scope>
    <source>
        <strain evidence="1 2">JCM 16186</strain>
    </source>
</reference>
<dbReference type="SUPFAM" id="SSF50998">
    <property type="entry name" value="Quinoprotein alcohol dehydrogenase-like"/>
    <property type="match status" value="1"/>
</dbReference>
<proteinExistence type="predicted"/>
<dbReference type="InterPro" id="IPR011047">
    <property type="entry name" value="Quinoprotein_ADH-like_sf"/>
</dbReference>
<evidence type="ECO:0000313" key="1">
    <source>
        <dbReference type="EMBL" id="MTI25845.1"/>
    </source>
</evidence>
<protein>
    <recommendedName>
        <fullName evidence="3">PQQ-binding-like beta-propeller repeat protein</fullName>
    </recommendedName>
</protein>
<name>A0ABW9RS78_9BACT</name>
<accession>A0ABW9RS78</accession>
<gene>
    <name evidence="1" type="ORF">E1163_12895</name>
</gene>
<keyword evidence="2" id="KW-1185">Reference proteome</keyword>
<evidence type="ECO:0000313" key="2">
    <source>
        <dbReference type="Proteomes" id="UP000798808"/>
    </source>
</evidence>
<evidence type="ECO:0008006" key="3">
    <source>
        <dbReference type="Google" id="ProtNLM"/>
    </source>
</evidence>
<dbReference type="EMBL" id="SMLW01000545">
    <property type="protein sequence ID" value="MTI25845.1"/>
    <property type="molecule type" value="Genomic_DNA"/>
</dbReference>